<geneLocation type="plasmid" evidence="1">
    <name>unnamed</name>
</geneLocation>
<evidence type="ECO:0000313" key="1">
    <source>
        <dbReference type="EMBL" id="AHH07083.1"/>
    </source>
</evidence>
<dbReference type="HOGENOM" id="CLU_3196799_0_0_12"/>
<organism evidence="1">
    <name type="scientific">Borrelia crocidurae DOU</name>
    <dbReference type="NCBI Taxonomy" id="1293575"/>
    <lineage>
        <taxon>Bacteria</taxon>
        <taxon>Pseudomonadati</taxon>
        <taxon>Spirochaetota</taxon>
        <taxon>Spirochaetia</taxon>
        <taxon>Spirochaetales</taxon>
        <taxon>Borreliaceae</taxon>
        <taxon>Borrelia</taxon>
    </lineage>
</organism>
<dbReference type="AlphaFoldDB" id="W5SKA2"/>
<gene>
    <name evidence="1" type="ORF">BCD_1017</name>
</gene>
<accession>W5SKA2</accession>
<sequence length="45" mass="5548">MFIHSFVIFMILFFVSFLKEEILGDKRGIKGRKNWEEKRGERREE</sequence>
<keyword evidence="1" id="KW-0614">Plasmid</keyword>
<name>W5SKA2_9SPIR</name>
<dbReference type="EMBL" id="CP004300">
    <property type="protein sequence ID" value="AHH07083.1"/>
    <property type="molecule type" value="Genomic_DNA"/>
</dbReference>
<reference evidence="1" key="1">
    <citation type="submission" date="2013-02" db="EMBL/GenBank/DDBJ databases">
        <title>Comparative genomics of Borrelia species.</title>
        <authorList>
            <person name="Schwan T.G."/>
            <person name="Raffel S.J."/>
            <person name="Porcella S.F."/>
        </authorList>
    </citation>
    <scope>NUCLEOTIDE SEQUENCE</scope>
    <source>
        <strain evidence="1">DOU</strain>
        <plasmid evidence="1">unnamed</plasmid>
    </source>
</reference>
<protein>
    <submittedName>
        <fullName evidence="1">Uncharacterized protein</fullName>
    </submittedName>
</protein>
<proteinExistence type="predicted"/>